<dbReference type="EMBL" id="VSRR010082816">
    <property type="protein sequence ID" value="MPC89971.1"/>
    <property type="molecule type" value="Genomic_DNA"/>
</dbReference>
<dbReference type="Proteomes" id="UP000324222">
    <property type="component" value="Unassembled WGS sequence"/>
</dbReference>
<proteinExistence type="predicted"/>
<evidence type="ECO:0000313" key="2">
    <source>
        <dbReference type="Proteomes" id="UP000324222"/>
    </source>
</evidence>
<organism evidence="1 2">
    <name type="scientific">Portunus trituberculatus</name>
    <name type="common">Swimming crab</name>
    <name type="synonym">Neptunus trituberculatus</name>
    <dbReference type="NCBI Taxonomy" id="210409"/>
    <lineage>
        <taxon>Eukaryota</taxon>
        <taxon>Metazoa</taxon>
        <taxon>Ecdysozoa</taxon>
        <taxon>Arthropoda</taxon>
        <taxon>Crustacea</taxon>
        <taxon>Multicrustacea</taxon>
        <taxon>Malacostraca</taxon>
        <taxon>Eumalacostraca</taxon>
        <taxon>Eucarida</taxon>
        <taxon>Decapoda</taxon>
        <taxon>Pleocyemata</taxon>
        <taxon>Brachyura</taxon>
        <taxon>Eubrachyura</taxon>
        <taxon>Portunoidea</taxon>
        <taxon>Portunidae</taxon>
        <taxon>Portuninae</taxon>
        <taxon>Portunus</taxon>
    </lineage>
</organism>
<dbReference type="AlphaFoldDB" id="A0A5B7IWM9"/>
<accession>A0A5B7IWM9</accession>
<gene>
    <name evidence="1" type="ORF">E2C01_084937</name>
</gene>
<evidence type="ECO:0000313" key="1">
    <source>
        <dbReference type="EMBL" id="MPC89971.1"/>
    </source>
</evidence>
<comment type="caution">
    <text evidence="1">The sequence shown here is derived from an EMBL/GenBank/DDBJ whole genome shotgun (WGS) entry which is preliminary data.</text>
</comment>
<keyword evidence="2" id="KW-1185">Reference proteome</keyword>
<name>A0A5B7IWM9_PORTR</name>
<sequence>MTRWKATVGPSASCLHWDGEALLPSFTKIALDAANPGKGCRGRIRQLCDVTVLRGSSLTSDRQQDFTVYPHMD</sequence>
<protein>
    <submittedName>
        <fullName evidence="1">Uncharacterized protein</fullName>
    </submittedName>
</protein>
<reference evidence="1 2" key="1">
    <citation type="submission" date="2019-05" db="EMBL/GenBank/DDBJ databases">
        <title>Another draft genome of Portunus trituberculatus and its Hox gene families provides insights of decapod evolution.</title>
        <authorList>
            <person name="Jeong J.-H."/>
            <person name="Song I."/>
            <person name="Kim S."/>
            <person name="Choi T."/>
            <person name="Kim D."/>
            <person name="Ryu S."/>
            <person name="Kim W."/>
        </authorList>
    </citation>
    <scope>NUCLEOTIDE SEQUENCE [LARGE SCALE GENOMIC DNA]</scope>
    <source>
        <tissue evidence="1">Muscle</tissue>
    </source>
</reference>